<organism evidence="2 3">
    <name type="scientific">Caerostris darwini</name>
    <dbReference type="NCBI Taxonomy" id="1538125"/>
    <lineage>
        <taxon>Eukaryota</taxon>
        <taxon>Metazoa</taxon>
        <taxon>Ecdysozoa</taxon>
        <taxon>Arthropoda</taxon>
        <taxon>Chelicerata</taxon>
        <taxon>Arachnida</taxon>
        <taxon>Araneae</taxon>
        <taxon>Araneomorphae</taxon>
        <taxon>Entelegynae</taxon>
        <taxon>Araneoidea</taxon>
        <taxon>Araneidae</taxon>
        <taxon>Caerostris</taxon>
    </lineage>
</organism>
<protein>
    <submittedName>
        <fullName evidence="2">Uncharacterized protein</fullName>
    </submittedName>
</protein>
<feature type="region of interest" description="Disordered" evidence="1">
    <location>
        <begin position="99"/>
        <end position="118"/>
    </location>
</feature>
<name>A0AAV4MYA0_9ARAC</name>
<comment type="caution">
    <text evidence="2">The sequence shown here is derived from an EMBL/GenBank/DDBJ whole genome shotgun (WGS) entry which is preliminary data.</text>
</comment>
<keyword evidence="3" id="KW-1185">Reference proteome</keyword>
<evidence type="ECO:0000313" key="3">
    <source>
        <dbReference type="Proteomes" id="UP001054837"/>
    </source>
</evidence>
<sequence length="118" mass="13177">MPTPVPWPAALDYAVEDPWREQPDRDGPTYSRLGLNPALDQKPGIEELHSTLHLQDKKLIKGKESLPDSLSKDNQMAIPYTITFEVSFSQLIEAAGSKGRTQLSIGNRTSNRQTNRTC</sequence>
<dbReference type="AlphaFoldDB" id="A0AAV4MYA0"/>
<evidence type="ECO:0000256" key="1">
    <source>
        <dbReference type="SAM" id="MobiDB-lite"/>
    </source>
</evidence>
<evidence type="ECO:0000313" key="2">
    <source>
        <dbReference type="EMBL" id="GIX76864.1"/>
    </source>
</evidence>
<dbReference type="Proteomes" id="UP001054837">
    <property type="component" value="Unassembled WGS sequence"/>
</dbReference>
<dbReference type="EMBL" id="BPLQ01000975">
    <property type="protein sequence ID" value="GIX76864.1"/>
    <property type="molecule type" value="Genomic_DNA"/>
</dbReference>
<gene>
    <name evidence="2" type="ORF">CDAR_387161</name>
</gene>
<reference evidence="2 3" key="1">
    <citation type="submission" date="2021-06" db="EMBL/GenBank/DDBJ databases">
        <title>Caerostris darwini draft genome.</title>
        <authorList>
            <person name="Kono N."/>
            <person name="Arakawa K."/>
        </authorList>
    </citation>
    <scope>NUCLEOTIDE SEQUENCE [LARGE SCALE GENOMIC DNA]</scope>
</reference>
<accession>A0AAV4MYA0</accession>
<proteinExistence type="predicted"/>